<organism evidence="2 3">
    <name type="scientific">Opisthorchis viverrini</name>
    <name type="common">Southeast Asian liver fluke</name>
    <dbReference type="NCBI Taxonomy" id="6198"/>
    <lineage>
        <taxon>Eukaryota</taxon>
        <taxon>Metazoa</taxon>
        <taxon>Spiralia</taxon>
        <taxon>Lophotrochozoa</taxon>
        <taxon>Platyhelminthes</taxon>
        <taxon>Trematoda</taxon>
        <taxon>Digenea</taxon>
        <taxon>Opisthorchiida</taxon>
        <taxon>Opisthorchiata</taxon>
        <taxon>Opisthorchiidae</taxon>
        <taxon>Opisthorchis</taxon>
    </lineage>
</organism>
<dbReference type="Proteomes" id="UP000054324">
    <property type="component" value="Unassembled WGS sequence"/>
</dbReference>
<name>A0A074ZP14_OPIVI</name>
<keyword evidence="3" id="KW-1185">Reference proteome</keyword>
<dbReference type="KEGG" id="ovi:T265_04397"/>
<dbReference type="GeneID" id="20318579"/>
<dbReference type="CTD" id="20318579"/>
<evidence type="ECO:0000313" key="3">
    <source>
        <dbReference type="Proteomes" id="UP000054324"/>
    </source>
</evidence>
<reference evidence="2 3" key="1">
    <citation type="submission" date="2013-11" db="EMBL/GenBank/DDBJ databases">
        <title>Opisthorchis viverrini - life in the bile duct.</title>
        <authorList>
            <person name="Young N.D."/>
            <person name="Nagarajan N."/>
            <person name="Lin S.J."/>
            <person name="Korhonen P.K."/>
            <person name="Jex A.R."/>
            <person name="Hall R.S."/>
            <person name="Safavi-Hemami H."/>
            <person name="Kaewkong W."/>
            <person name="Bertrand D."/>
            <person name="Gao S."/>
            <person name="Seet Q."/>
            <person name="Wongkham S."/>
            <person name="Teh B.T."/>
            <person name="Wongkham C."/>
            <person name="Intapan P.M."/>
            <person name="Maleewong W."/>
            <person name="Yang X."/>
            <person name="Hu M."/>
            <person name="Wang Z."/>
            <person name="Hofmann A."/>
            <person name="Sternberg P.W."/>
            <person name="Tan P."/>
            <person name="Wang J."/>
            <person name="Gasser R.B."/>
        </authorList>
    </citation>
    <scope>NUCLEOTIDE SEQUENCE [LARGE SCALE GENOMIC DNA]</scope>
</reference>
<protein>
    <submittedName>
        <fullName evidence="2">Uncharacterized protein</fullName>
    </submittedName>
</protein>
<dbReference type="AlphaFoldDB" id="A0A074ZP14"/>
<sequence length="368" mass="41433">MVSGDRPHGSTEIIFGYYWLSWPLPLPWLSTSRSACTFTFTSRLIMRRIKLRSGSDGVSLRDLSSATVRCDIQCLSSPGGAVPLAKFHALCKEVAISSQYEFTSDNGAFGKDSRSLSVAKRFVRTLRGPGKRSEKRLRTRRSRNPQMCSKTTGGVRKVFLSDFYPPTNPVGEILCTLHGRLPVQPNELLSPSGADSRQKWYLFCESYVLMDTFEPDDFVFAIVQIPPGQSSERLLDSSDPATVKCLRKFCKRIAKRPFTTISRPLPCVGESNERFMLSVKDGRTSFIPFVGKGSEDRWYLRHLPTHRLVIQSFGFDACIASNEQAESPETTEHPRKSPRKRKRSSLPPSPQLITSSDEEQTELEKPLQ</sequence>
<dbReference type="EMBL" id="KL596690">
    <property type="protein sequence ID" value="KER28856.1"/>
    <property type="molecule type" value="Genomic_DNA"/>
</dbReference>
<accession>A0A074ZP14</accession>
<evidence type="ECO:0000313" key="2">
    <source>
        <dbReference type="EMBL" id="KER28856.1"/>
    </source>
</evidence>
<proteinExistence type="predicted"/>
<feature type="region of interest" description="Disordered" evidence="1">
    <location>
        <begin position="323"/>
        <end position="368"/>
    </location>
</feature>
<evidence type="ECO:0000256" key="1">
    <source>
        <dbReference type="SAM" id="MobiDB-lite"/>
    </source>
</evidence>
<dbReference type="OrthoDB" id="6222220at2759"/>
<gene>
    <name evidence="2" type="ORF">T265_04397</name>
</gene>
<dbReference type="RefSeq" id="XP_009167400.1">
    <property type="nucleotide sequence ID" value="XM_009169136.1"/>
</dbReference>